<dbReference type="EMBL" id="JAVHJL010000001">
    <property type="protein sequence ID" value="KAK6511586.1"/>
    <property type="molecule type" value="Genomic_DNA"/>
</dbReference>
<comment type="caution">
    <text evidence="3">The sequence shown here is derived from an EMBL/GenBank/DDBJ whole genome shotgun (WGS) entry which is preliminary data.</text>
</comment>
<dbReference type="Proteomes" id="UP001370758">
    <property type="component" value="Unassembled WGS sequence"/>
</dbReference>
<gene>
    <name evidence="3" type="ORF">TWF481_000501</name>
</gene>
<feature type="compositionally biased region" description="Low complexity" evidence="1">
    <location>
        <begin position="263"/>
        <end position="277"/>
    </location>
</feature>
<organism evidence="3 4">
    <name type="scientific">Arthrobotrys musiformis</name>
    <dbReference type="NCBI Taxonomy" id="47236"/>
    <lineage>
        <taxon>Eukaryota</taxon>
        <taxon>Fungi</taxon>
        <taxon>Dikarya</taxon>
        <taxon>Ascomycota</taxon>
        <taxon>Pezizomycotina</taxon>
        <taxon>Orbiliomycetes</taxon>
        <taxon>Orbiliales</taxon>
        <taxon>Orbiliaceae</taxon>
        <taxon>Arthrobotrys</taxon>
    </lineage>
</organism>
<protein>
    <submittedName>
        <fullName evidence="3">Uncharacterized protein</fullName>
    </submittedName>
</protein>
<feature type="compositionally biased region" description="Low complexity" evidence="1">
    <location>
        <begin position="294"/>
        <end position="353"/>
    </location>
</feature>
<evidence type="ECO:0000256" key="1">
    <source>
        <dbReference type="SAM" id="MobiDB-lite"/>
    </source>
</evidence>
<proteinExistence type="predicted"/>
<reference evidence="3 4" key="1">
    <citation type="submission" date="2023-08" db="EMBL/GenBank/DDBJ databases">
        <authorList>
            <person name="Palmer J.M."/>
        </authorList>
    </citation>
    <scope>NUCLEOTIDE SEQUENCE [LARGE SCALE GENOMIC DNA]</scope>
    <source>
        <strain evidence="3 4">TWF481</strain>
    </source>
</reference>
<feature type="signal peptide" evidence="2">
    <location>
        <begin position="1"/>
        <end position="22"/>
    </location>
</feature>
<feature type="chain" id="PRO_5043373318" evidence="2">
    <location>
        <begin position="23"/>
        <end position="728"/>
    </location>
</feature>
<name>A0AAV9WMZ8_9PEZI</name>
<accession>A0AAV9WMZ8</accession>
<feature type="region of interest" description="Disordered" evidence="1">
    <location>
        <begin position="260"/>
        <end position="353"/>
    </location>
</feature>
<keyword evidence="4" id="KW-1185">Reference proteome</keyword>
<sequence length="728" mass="78359">MHRLQAGSALCLLLLAIGGAQGQETDTTTTIFETVVNTNTVTSKLSCNRLQLCDNLVWGSGPMSPAPGNGGPGGDLRPPMPLDPNFTPIRPTGAAPPGSTETGGMDGAFDFLLRGDGVLSEHFIAFDDNQRTVLVQQGKEPQYLQISSAGELGTSNVTEITEVVFLRITNGTLPRHRRQNDSEIYEIGDLLHATPSEVLETDKLSTFYFSGTVLKLNWKGLVYTFYAVPRNVSGEYSLKMARLGSSVPDNFVPFNLNYMPRPSSSTGSSTTSYLTTTPRAGIVPGTSSTTNSRSASGATSPSEGGSGSSESTSDSSNTDTGTGSGTDTDTDTATSKGTGTTTSHSNSHSSSTSIDYSAASSAYDIITSFSYQAFCSQVLEYTGTVSLVSTKEVSTPTGTVSTTSTSNFEKFIYTSTETIYTTTDTVTTDATALSRRGQYMISIAPEMDDENEPRVVLIPTPLLLATFNDAEISVGCASAVSPHDTSTERSTITETISYESTDISIATTTKEISTASPLTAVGPLELTVPVNGYWKITDESLTDYYGQYLTWIHDDLGGHYDQITQATASTAWFNMAWNATAGAYNPYFLWTYTTTDSATLVTTTVTEIKWLWYFINRPQTKYMLPMMLTETEAAAQDAPMHKAEFLVDSEGYATTKGEPVIYLCRWRGSVRAPGYEIYSFWGLRTGFLQSLKAAMLLNNDPDTEPYGCEIVSDSIKILAVAGESLGRD</sequence>
<evidence type="ECO:0000313" key="4">
    <source>
        <dbReference type="Proteomes" id="UP001370758"/>
    </source>
</evidence>
<dbReference type="AlphaFoldDB" id="A0AAV9WMZ8"/>
<evidence type="ECO:0000256" key="2">
    <source>
        <dbReference type="SAM" id="SignalP"/>
    </source>
</evidence>
<evidence type="ECO:0000313" key="3">
    <source>
        <dbReference type="EMBL" id="KAK6511586.1"/>
    </source>
</evidence>
<keyword evidence="2" id="KW-0732">Signal</keyword>